<dbReference type="SUPFAM" id="SSF50370">
    <property type="entry name" value="Ricin B-like lectins"/>
    <property type="match status" value="1"/>
</dbReference>
<keyword evidence="1" id="KW-0732">Signal</keyword>
<evidence type="ECO:0000313" key="4">
    <source>
        <dbReference type="Proteomes" id="UP000053039"/>
    </source>
</evidence>
<reference evidence="3 4" key="1">
    <citation type="submission" date="2015-10" db="EMBL/GenBank/DDBJ databases">
        <title>Draft genome sequence of Streptomyces pseudovenezuelae DSM 40212, type strain for the species Streptomyces pseudovenezuelae.</title>
        <authorList>
            <person name="Ruckert C."/>
            <person name="Winkler A."/>
            <person name="Kalinowski J."/>
            <person name="Kampfer P."/>
            <person name="Glaeser S."/>
        </authorList>
    </citation>
    <scope>NUCLEOTIDE SEQUENCE [LARGE SCALE GENOMIC DNA]</scope>
    <source>
        <strain evidence="3 4">DSM 40212</strain>
    </source>
</reference>
<dbReference type="Pfam" id="PF14200">
    <property type="entry name" value="RicinB_lectin_2"/>
    <property type="match status" value="2"/>
</dbReference>
<dbReference type="Proteomes" id="UP000053039">
    <property type="component" value="Unassembled WGS sequence"/>
</dbReference>
<gene>
    <name evidence="3" type="ORF">AQI94_32960</name>
</gene>
<dbReference type="SMART" id="SM00458">
    <property type="entry name" value="RICIN"/>
    <property type="match status" value="1"/>
</dbReference>
<evidence type="ECO:0000259" key="2">
    <source>
        <dbReference type="SMART" id="SM00458"/>
    </source>
</evidence>
<dbReference type="PROSITE" id="PS50231">
    <property type="entry name" value="RICIN_B_LECTIN"/>
    <property type="match status" value="1"/>
</dbReference>
<protein>
    <recommendedName>
        <fullName evidence="2">Ricin B lectin domain-containing protein</fullName>
    </recommendedName>
</protein>
<dbReference type="InterPro" id="IPR035992">
    <property type="entry name" value="Ricin_B-like_lectins"/>
</dbReference>
<feature type="domain" description="Ricin B lectin" evidence="2">
    <location>
        <begin position="33"/>
        <end position="171"/>
    </location>
</feature>
<dbReference type="OrthoDB" id="4273937at2"/>
<sequence>MSYSTTLAGLLASGALVAAGMAATAAPAEAASFVTIRNFGSGLCVQPGRSNPTSTGVQLTQEVCDGSVAQQWSPVSLGGGNYQFVSRSSGGCMDAHGSNADGTPVDTWPCSTISNQRWNFSPSIPNALPARIVSAIGNRCLDVTQGSGDPGTPIQIFHCTSDNAAQAWLIS</sequence>
<accession>A0A124H982</accession>
<dbReference type="AlphaFoldDB" id="A0A124H982"/>
<evidence type="ECO:0000313" key="3">
    <source>
        <dbReference type="EMBL" id="KUM84138.1"/>
    </source>
</evidence>
<feature type="chain" id="PRO_5007173074" description="Ricin B lectin domain-containing protein" evidence="1">
    <location>
        <begin position="31"/>
        <end position="171"/>
    </location>
</feature>
<comment type="caution">
    <text evidence="3">The sequence shown here is derived from an EMBL/GenBank/DDBJ whole genome shotgun (WGS) entry which is preliminary data.</text>
</comment>
<name>A0A124H982_9ACTN</name>
<dbReference type="RefSeq" id="WP_031055872.1">
    <property type="nucleotide sequence ID" value="NZ_JBIVKX010000053.1"/>
</dbReference>
<dbReference type="InterPro" id="IPR000772">
    <property type="entry name" value="Ricin_B_lectin"/>
</dbReference>
<evidence type="ECO:0000256" key="1">
    <source>
        <dbReference type="SAM" id="SignalP"/>
    </source>
</evidence>
<dbReference type="Gene3D" id="2.80.10.50">
    <property type="match status" value="2"/>
</dbReference>
<organism evidence="3 4">
    <name type="scientific">Streptomyces pseudovenezuelae</name>
    <dbReference type="NCBI Taxonomy" id="67350"/>
    <lineage>
        <taxon>Bacteria</taxon>
        <taxon>Bacillati</taxon>
        <taxon>Actinomycetota</taxon>
        <taxon>Actinomycetes</taxon>
        <taxon>Kitasatosporales</taxon>
        <taxon>Streptomycetaceae</taxon>
        <taxon>Streptomyces</taxon>
        <taxon>Streptomyces aurantiacus group</taxon>
    </lineage>
</organism>
<proteinExistence type="predicted"/>
<dbReference type="EMBL" id="LMWM01000038">
    <property type="protein sequence ID" value="KUM84138.1"/>
    <property type="molecule type" value="Genomic_DNA"/>
</dbReference>
<feature type="signal peptide" evidence="1">
    <location>
        <begin position="1"/>
        <end position="30"/>
    </location>
</feature>
<dbReference type="CDD" id="cd00161">
    <property type="entry name" value="beta-trefoil_Ricin-like"/>
    <property type="match status" value="1"/>
</dbReference>